<dbReference type="Proteomes" id="UP001279642">
    <property type="component" value="Unassembled WGS sequence"/>
</dbReference>
<dbReference type="EMBL" id="JAXCLW010000014">
    <property type="protein sequence ID" value="MDY0885779.1"/>
    <property type="molecule type" value="Genomic_DNA"/>
</dbReference>
<dbReference type="RefSeq" id="WP_320510855.1">
    <property type="nucleotide sequence ID" value="NZ_JAXCLW010000014.1"/>
</dbReference>
<dbReference type="PANTHER" id="PTHR24321:SF11">
    <property type="entry name" value="BLR0893 PROTEIN"/>
    <property type="match status" value="1"/>
</dbReference>
<dbReference type="PANTHER" id="PTHR24321">
    <property type="entry name" value="DEHYDROGENASES, SHORT CHAIN"/>
    <property type="match status" value="1"/>
</dbReference>
<dbReference type="NCBIfam" id="NF005559">
    <property type="entry name" value="PRK07231.1"/>
    <property type="match status" value="1"/>
</dbReference>
<sequence>MSDFLDLQGKSVMITGASSGMGAAAALAFAKARARLVLGARRVSEGEKVAQEARALGAEVVFVQADMTRENDIERLVRAAVQRYGRLDVAFNNAGIGGDAAPLAEQAVGNFDMVMETNVRGVFLCMKHEITAMLATGGGAIINTAAVSALIGFQNLAPYNASKHAVMGLTKTAALEYFPKGIRINAVLPGLIDTPFQDRLWGNDDSKYGFANASIAGRIGTSQEVADVVLFLASARSSFISGQGVVVDGGYTVQ</sequence>
<proteinExistence type="inferred from homology"/>
<dbReference type="InterPro" id="IPR002347">
    <property type="entry name" value="SDR_fam"/>
</dbReference>
<dbReference type="Pfam" id="PF13561">
    <property type="entry name" value="adh_short_C2"/>
    <property type="match status" value="1"/>
</dbReference>
<evidence type="ECO:0000313" key="3">
    <source>
        <dbReference type="EMBL" id="MDY0885779.1"/>
    </source>
</evidence>
<dbReference type="EC" id="1.1.1.47" evidence="3"/>
<dbReference type="GO" id="GO:0047936">
    <property type="term" value="F:glucose 1-dehydrogenase [NAD(P)+] activity"/>
    <property type="evidence" value="ECO:0007669"/>
    <property type="project" value="UniProtKB-EC"/>
</dbReference>
<name>A0ABU5EH73_9PROT</name>
<evidence type="ECO:0000313" key="4">
    <source>
        <dbReference type="Proteomes" id="UP001279642"/>
    </source>
</evidence>
<gene>
    <name evidence="3" type="ORF">SMD27_23285</name>
</gene>
<dbReference type="PROSITE" id="PS00061">
    <property type="entry name" value="ADH_SHORT"/>
    <property type="match status" value="1"/>
</dbReference>
<comment type="caution">
    <text evidence="3">The sequence shown here is derived from an EMBL/GenBank/DDBJ whole genome shotgun (WGS) entry which is preliminary data.</text>
</comment>
<dbReference type="PRINTS" id="PR00080">
    <property type="entry name" value="SDRFAMILY"/>
</dbReference>
<reference evidence="3 4" key="1">
    <citation type="journal article" date="2016" name="Antonie Van Leeuwenhoek">
        <title>Dongia soli sp. nov., isolated from soil from Dokdo, Korea.</title>
        <authorList>
            <person name="Kim D.U."/>
            <person name="Lee H."/>
            <person name="Kim H."/>
            <person name="Kim S.G."/>
            <person name="Ka J.O."/>
        </authorList>
    </citation>
    <scope>NUCLEOTIDE SEQUENCE [LARGE SCALE GENOMIC DNA]</scope>
    <source>
        <strain evidence="3 4">D78</strain>
    </source>
</reference>
<comment type="similarity">
    <text evidence="1">Belongs to the short-chain dehydrogenases/reductases (SDR) family.</text>
</comment>
<dbReference type="CDD" id="cd05233">
    <property type="entry name" value="SDR_c"/>
    <property type="match status" value="1"/>
</dbReference>
<protein>
    <submittedName>
        <fullName evidence="3">Glucose 1-dehydrogenase</fullName>
        <ecNumber evidence="3">1.1.1.47</ecNumber>
    </submittedName>
</protein>
<dbReference type="InterPro" id="IPR020904">
    <property type="entry name" value="Sc_DH/Rdtase_CS"/>
</dbReference>
<dbReference type="SUPFAM" id="SSF51735">
    <property type="entry name" value="NAD(P)-binding Rossmann-fold domains"/>
    <property type="match status" value="1"/>
</dbReference>
<dbReference type="InterPro" id="IPR036291">
    <property type="entry name" value="NAD(P)-bd_dom_sf"/>
</dbReference>
<accession>A0ABU5EH73</accession>
<evidence type="ECO:0000256" key="1">
    <source>
        <dbReference type="ARBA" id="ARBA00006484"/>
    </source>
</evidence>
<dbReference type="PRINTS" id="PR00081">
    <property type="entry name" value="GDHRDH"/>
</dbReference>
<dbReference type="Gene3D" id="3.40.50.720">
    <property type="entry name" value="NAD(P)-binding Rossmann-like Domain"/>
    <property type="match status" value="1"/>
</dbReference>
<keyword evidence="2 3" id="KW-0560">Oxidoreductase</keyword>
<keyword evidence="4" id="KW-1185">Reference proteome</keyword>
<evidence type="ECO:0000256" key="2">
    <source>
        <dbReference type="ARBA" id="ARBA00023002"/>
    </source>
</evidence>
<organism evidence="3 4">
    <name type="scientific">Dongia soli</name>
    <dbReference type="NCBI Taxonomy" id="600628"/>
    <lineage>
        <taxon>Bacteria</taxon>
        <taxon>Pseudomonadati</taxon>
        <taxon>Pseudomonadota</taxon>
        <taxon>Alphaproteobacteria</taxon>
        <taxon>Rhodospirillales</taxon>
        <taxon>Dongiaceae</taxon>
        <taxon>Dongia</taxon>
    </lineage>
</organism>